<evidence type="ECO:0000313" key="3">
    <source>
        <dbReference type="Proteomes" id="UP000694257"/>
    </source>
</evidence>
<protein>
    <recommendedName>
        <fullName evidence="4">Methanol dehydrogenase</fullName>
    </recommendedName>
</protein>
<keyword evidence="1" id="KW-0472">Membrane</keyword>
<evidence type="ECO:0000256" key="1">
    <source>
        <dbReference type="SAM" id="Phobius"/>
    </source>
</evidence>
<dbReference type="Proteomes" id="UP000694257">
    <property type="component" value="Chromosome"/>
</dbReference>
<keyword evidence="1" id="KW-1133">Transmembrane helix</keyword>
<evidence type="ECO:0000313" key="2">
    <source>
        <dbReference type="EMBL" id="QXN89301.1"/>
    </source>
</evidence>
<accession>A0ABX8RJ01</accession>
<proteinExistence type="predicted"/>
<reference evidence="2 3" key="1">
    <citation type="submission" date="2021-07" db="EMBL/GenBank/DDBJ databases">
        <title>Whole Genome Sequence of Nocardia Iowensis.</title>
        <authorList>
            <person name="Lamm A."/>
            <person name="Collins-Fairclough A.M."/>
            <person name="Bunk B."/>
            <person name="Sproer C."/>
        </authorList>
    </citation>
    <scope>NUCLEOTIDE SEQUENCE [LARGE SCALE GENOMIC DNA]</scope>
    <source>
        <strain evidence="2 3">NRRL 5646</strain>
    </source>
</reference>
<dbReference type="EMBL" id="CP078145">
    <property type="protein sequence ID" value="QXN89301.1"/>
    <property type="molecule type" value="Genomic_DNA"/>
</dbReference>
<name>A0ABX8RJ01_NOCIO</name>
<evidence type="ECO:0008006" key="4">
    <source>
        <dbReference type="Google" id="ProtNLM"/>
    </source>
</evidence>
<organism evidence="2 3">
    <name type="scientific">Nocardia iowensis</name>
    <dbReference type="NCBI Taxonomy" id="204891"/>
    <lineage>
        <taxon>Bacteria</taxon>
        <taxon>Bacillati</taxon>
        <taxon>Actinomycetota</taxon>
        <taxon>Actinomycetes</taxon>
        <taxon>Mycobacteriales</taxon>
        <taxon>Nocardiaceae</taxon>
        <taxon>Nocardia</taxon>
    </lineage>
</organism>
<sequence>MATVVLIIIAGGAVVAALVALGVRQRRLRRYPDVAPLTRAQQSGSVLSAQFRSGRGRSQGSKWSLGGMFGGFGDGGDGGSGGGGGCGGGGGGGGGE</sequence>
<gene>
    <name evidence="2" type="ORF">KV110_27690</name>
</gene>
<keyword evidence="1" id="KW-0812">Transmembrane</keyword>
<feature type="transmembrane region" description="Helical" evidence="1">
    <location>
        <begin position="6"/>
        <end position="23"/>
    </location>
</feature>
<dbReference type="RefSeq" id="WP_218470177.1">
    <property type="nucleotide sequence ID" value="NZ_BAABJN010000003.1"/>
</dbReference>
<keyword evidence="3" id="KW-1185">Reference proteome</keyword>